<protein>
    <recommendedName>
        <fullName evidence="3">BNR/Asp-box repeat protein</fullName>
    </recommendedName>
</protein>
<proteinExistence type="predicted"/>
<name>A0A317N5A4_9NOCA</name>
<dbReference type="SUPFAM" id="SSF110296">
    <property type="entry name" value="Oligoxyloglucan reducing end-specific cellobiohydrolase"/>
    <property type="match status" value="1"/>
</dbReference>
<sequence length="365" mass="39411">MDVLLGIGTRKGLFLARSSDGRANWTVSPPQFPVADVKALAIDTRRDTPRLLAGVLNSHFGPTMVASDDLGETWTEPDDAPLAFPDDTDAALQGVWQITPSTTAEPEVVYAGVEPSALFRSTDGGRTFTLVRGLWDHPHRPQWEPGGGGLALHTVLPHPTNPQRLAVAMSTGGVYQTADGGTTWRPTNKGVTADFLPGELPEWGQCVHKVARDADAPTTLYLQNHGGVFRSTDDGTTWQSIDSDLPPANFGFPIVAHPRRSGVLYTFPLVADMDRFRFPPDATCAVYRSEDAGDTWTATTDGLPTVPFWAAVMRDAMTADDADPTGIYFGTRNGEVYCSPDEGDHWTLVADKLPDVLCVRAAVLP</sequence>
<gene>
    <name evidence="1" type="ORF">DFR69_114150</name>
</gene>
<dbReference type="RefSeq" id="WP_110040855.1">
    <property type="nucleotide sequence ID" value="NZ_QGTL01000014.1"/>
</dbReference>
<dbReference type="Proteomes" id="UP000246410">
    <property type="component" value="Unassembled WGS sequence"/>
</dbReference>
<dbReference type="CDD" id="cd15482">
    <property type="entry name" value="Sialidase_non-viral"/>
    <property type="match status" value="1"/>
</dbReference>
<comment type="caution">
    <text evidence="1">The sequence shown here is derived from an EMBL/GenBank/DDBJ whole genome shotgun (WGS) entry which is preliminary data.</text>
</comment>
<dbReference type="Gene3D" id="2.130.10.10">
    <property type="entry name" value="YVTN repeat-like/Quinoprotein amine dehydrogenase"/>
    <property type="match status" value="1"/>
</dbReference>
<keyword evidence="2" id="KW-1185">Reference proteome</keyword>
<evidence type="ECO:0008006" key="3">
    <source>
        <dbReference type="Google" id="ProtNLM"/>
    </source>
</evidence>
<dbReference type="EMBL" id="QGTL01000014">
    <property type="protein sequence ID" value="PWV70183.1"/>
    <property type="molecule type" value="Genomic_DNA"/>
</dbReference>
<dbReference type="AlphaFoldDB" id="A0A317N5A4"/>
<dbReference type="GO" id="GO:0010411">
    <property type="term" value="P:xyloglucan metabolic process"/>
    <property type="evidence" value="ECO:0007669"/>
    <property type="project" value="TreeGrafter"/>
</dbReference>
<dbReference type="InterPro" id="IPR015943">
    <property type="entry name" value="WD40/YVTN_repeat-like_dom_sf"/>
</dbReference>
<accession>A0A317N5A4</accession>
<reference evidence="1 2" key="1">
    <citation type="submission" date="2018-05" db="EMBL/GenBank/DDBJ databases">
        <title>Genomic Encyclopedia of Type Strains, Phase IV (KMG-IV): sequencing the most valuable type-strain genomes for metagenomic binning, comparative biology and taxonomic classification.</title>
        <authorList>
            <person name="Goeker M."/>
        </authorList>
    </citation>
    <scope>NUCLEOTIDE SEQUENCE [LARGE SCALE GENOMIC DNA]</scope>
    <source>
        <strain evidence="1 2">DSM 44717</strain>
    </source>
</reference>
<evidence type="ECO:0000313" key="2">
    <source>
        <dbReference type="Proteomes" id="UP000246410"/>
    </source>
</evidence>
<organism evidence="1 2">
    <name type="scientific">Nocardia neocaledoniensis</name>
    <dbReference type="NCBI Taxonomy" id="236511"/>
    <lineage>
        <taxon>Bacteria</taxon>
        <taxon>Bacillati</taxon>
        <taxon>Actinomycetota</taxon>
        <taxon>Actinomycetes</taxon>
        <taxon>Mycobacteriales</taxon>
        <taxon>Nocardiaceae</taxon>
        <taxon>Nocardia</taxon>
    </lineage>
</organism>
<dbReference type="PANTHER" id="PTHR43739">
    <property type="entry name" value="XYLOGLUCANASE (EUROFUNG)"/>
    <property type="match status" value="1"/>
</dbReference>
<dbReference type="PANTHER" id="PTHR43739:SF5">
    <property type="entry name" value="EXO-ALPHA-SIALIDASE"/>
    <property type="match status" value="1"/>
</dbReference>
<evidence type="ECO:0000313" key="1">
    <source>
        <dbReference type="EMBL" id="PWV70183.1"/>
    </source>
</evidence>
<dbReference type="InterPro" id="IPR052025">
    <property type="entry name" value="Xyloglucanase_GH74"/>
</dbReference>